<evidence type="ECO:0000313" key="3">
    <source>
        <dbReference type="Proteomes" id="UP000433575"/>
    </source>
</evidence>
<sequence length="62" mass="7052">MEQNGIVHGLVVKKIKIDTDENIFEIDGKSFVTECDNFVLVMTALGFELFINTNLSELNFKE</sequence>
<dbReference type="Proteomes" id="UP000480929">
    <property type="component" value="Unassembled WGS sequence"/>
</dbReference>
<accession>A0A6N7SBA3</accession>
<comment type="caution">
    <text evidence="1">The sequence shown here is derived from an EMBL/GenBank/DDBJ whole genome shotgun (WGS) entry which is preliminary data.</text>
</comment>
<reference evidence="3 4" key="1">
    <citation type="journal article" date="2019" name="Nat. Med.">
        <title>A library of human gut bacterial isolates paired with longitudinal multiomics data enables mechanistic microbiome research.</title>
        <authorList>
            <person name="Poyet M."/>
            <person name="Groussin M."/>
            <person name="Gibbons S.M."/>
            <person name="Avila-Pacheco J."/>
            <person name="Jiang X."/>
            <person name="Kearney S.M."/>
            <person name="Perrotta A.R."/>
            <person name="Berdy B."/>
            <person name="Zhao S."/>
            <person name="Lieberman T.D."/>
            <person name="Swanson P.K."/>
            <person name="Smith M."/>
            <person name="Roesemann S."/>
            <person name="Alexander J.E."/>
            <person name="Rich S.A."/>
            <person name="Livny J."/>
            <person name="Vlamakis H."/>
            <person name="Clish C."/>
            <person name="Bullock K."/>
            <person name="Deik A."/>
            <person name="Scott J."/>
            <person name="Pierce K.A."/>
            <person name="Xavier R.J."/>
            <person name="Alm E.J."/>
        </authorList>
    </citation>
    <scope>NUCLEOTIDE SEQUENCE [LARGE SCALE GENOMIC DNA]</scope>
    <source>
        <strain evidence="1 3">BIOML-A4</strain>
        <strain evidence="2 4">BIOML-A5</strain>
    </source>
</reference>
<keyword evidence="4" id="KW-1185">Reference proteome</keyword>
<name>A0A6N7SBA3_9FIRM</name>
<dbReference type="Proteomes" id="UP000433575">
    <property type="component" value="Unassembled WGS sequence"/>
</dbReference>
<dbReference type="RefSeq" id="WP_154240416.1">
    <property type="nucleotide sequence ID" value="NZ_WKPI01000045.1"/>
</dbReference>
<proteinExistence type="predicted"/>
<evidence type="ECO:0000313" key="1">
    <source>
        <dbReference type="EMBL" id="MSA91039.1"/>
    </source>
</evidence>
<dbReference type="EMBL" id="WKPJ01000042">
    <property type="protein sequence ID" value="MSA91039.1"/>
    <property type="molecule type" value="Genomic_DNA"/>
</dbReference>
<dbReference type="EMBL" id="WKPI01000045">
    <property type="protein sequence ID" value="MSC34810.1"/>
    <property type="molecule type" value="Genomic_DNA"/>
</dbReference>
<organism evidence="1 3">
    <name type="scientific">Holdemania massiliensis</name>
    <dbReference type="NCBI Taxonomy" id="1468449"/>
    <lineage>
        <taxon>Bacteria</taxon>
        <taxon>Bacillati</taxon>
        <taxon>Bacillota</taxon>
        <taxon>Erysipelotrichia</taxon>
        <taxon>Erysipelotrichales</taxon>
        <taxon>Erysipelotrichaceae</taxon>
        <taxon>Holdemania</taxon>
    </lineage>
</organism>
<dbReference type="AlphaFoldDB" id="A0A6N7SBA3"/>
<gene>
    <name evidence="2" type="ORF">GKD88_16920</name>
    <name evidence="1" type="ORF">GKE08_17040</name>
</gene>
<evidence type="ECO:0000313" key="4">
    <source>
        <dbReference type="Proteomes" id="UP000480929"/>
    </source>
</evidence>
<protein>
    <submittedName>
        <fullName evidence="1">Uncharacterized protein</fullName>
    </submittedName>
</protein>
<evidence type="ECO:0000313" key="2">
    <source>
        <dbReference type="EMBL" id="MSC34810.1"/>
    </source>
</evidence>